<dbReference type="InterPro" id="IPR052358">
    <property type="entry name" value="Aro_Compnd_Degr_Hydrolases"/>
</dbReference>
<sequence length="294" mass="32054">MKDPSDTPLVDAQVHAWVSSTPRFPWSEQHLRRLPARLRPLYETGDHSAERVVVMMDEAGVDVAVLTSTFLYGTDPSYALDAAARFPGRFVVVAYVDDTVPDLASYLDWTVGQRDLVGLRVFLGTPDAGAPGRGVGAGSFLEDVADAGLPLFVSPMGSLDRLAALATSRPATPIVVDHLGLWIDAPRERRWRLADQVLALAAIPNIHIKCSAAPELSRERFPFPDVLALLDRYVAAFGTDRLLWGSDINQHLDSLSYADAVDYVRCHRAWSAEQRAMLLGGTAVRLLGLAGPSR</sequence>
<dbReference type="Gene3D" id="3.20.20.140">
    <property type="entry name" value="Metal-dependent hydrolases"/>
    <property type="match status" value="1"/>
</dbReference>
<dbReference type="PANTHER" id="PTHR35563:SF2">
    <property type="entry name" value="BARREL METAL-DEPENDENT HYDROLASE, PUTATIVE (AFU_ORTHOLOGUE AFUA_1G16240)-RELATED"/>
    <property type="match status" value="1"/>
</dbReference>
<dbReference type="EMBL" id="BAAAOR010000029">
    <property type="protein sequence ID" value="GAA1532802.1"/>
    <property type="molecule type" value="Genomic_DNA"/>
</dbReference>
<evidence type="ECO:0000313" key="3">
    <source>
        <dbReference type="Proteomes" id="UP001500842"/>
    </source>
</evidence>
<comment type="caution">
    <text evidence="2">The sequence shown here is derived from an EMBL/GenBank/DDBJ whole genome shotgun (WGS) entry which is preliminary data.</text>
</comment>
<dbReference type="Proteomes" id="UP001500842">
    <property type="component" value="Unassembled WGS sequence"/>
</dbReference>
<feature type="domain" description="Amidohydrolase-related" evidence="1">
    <location>
        <begin position="10"/>
        <end position="289"/>
    </location>
</feature>
<evidence type="ECO:0000259" key="1">
    <source>
        <dbReference type="Pfam" id="PF04909"/>
    </source>
</evidence>
<dbReference type="PANTHER" id="PTHR35563">
    <property type="entry name" value="BARREL METAL-DEPENDENT HYDROLASE, PUTATIVE (AFU_ORTHOLOGUE AFUA_1G16240)-RELATED"/>
    <property type="match status" value="1"/>
</dbReference>
<dbReference type="Pfam" id="PF04909">
    <property type="entry name" value="Amidohydro_2"/>
    <property type="match status" value="1"/>
</dbReference>
<reference evidence="2 3" key="1">
    <citation type="journal article" date="2019" name="Int. J. Syst. Evol. Microbiol.">
        <title>The Global Catalogue of Microorganisms (GCM) 10K type strain sequencing project: providing services to taxonomists for standard genome sequencing and annotation.</title>
        <authorList>
            <consortium name="The Broad Institute Genomics Platform"/>
            <consortium name="The Broad Institute Genome Sequencing Center for Infectious Disease"/>
            <person name="Wu L."/>
            <person name="Ma J."/>
        </authorList>
    </citation>
    <scope>NUCLEOTIDE SEQUENCE [LARGE SCALE GENOMIC DNA]</scope>
    <source>
        <strain evidence="2 3">JCM 14942</strain>
    </source>
</reference>
<organism evidence="2 3">
    <name type="scientific">Nocardioides humi</name>
    <dbReference type="NCBI Taxonomy" id="449461"/>
    <lineage>
        <taxon>Bacteria</taxon>
        <taxon>Bacillati</taxon>
        <taxon>Actinomycetota</taxon>
        <taxon>Actinomycetes</taxon>
        <taxon>Propionibacteriales</taxon>
        <taxon>Nocardioidaceae</taxon>
        <taxon>Nocardioides</taxon>
    </lineage>
</organism>
<keyword evidence="3" id="KW-1185">Reference proteome</keyword>
<protein>
    <submittedName>
        <fullName evidence="2">Amidohydrolase family protein</fullName>
    </submittedName>
</protein>
<dbReference type="RefSeq" id="WP_344113196.1">
    <property type="nucleotide sequence ID" value="NZ_BAAAOR010000029.1"/>
</dbReference>
<accession>A0ABN2B522</accession>
<dbReference type="InterPro" id="IPR006680">
    <property type="entry name" value="Amidohydro-rel"/>
</dbReference>
<dbReference type="SUPFAM" id="SSF51556">
    <property type="entry name" value="Metallo-dependent hydrolases"/>
    <property type="match status" value="1"/>
</dbReference>
<name>A0ABN2B522_9ACTN</name>
<gene>
    <name evidence="2" type="ORF">GCM10009788_39860</name>
</gene>
<proteinExistence type="predicted"/>
<dbReference type="InterPro" id="IPR032466">
    <property type="entry name" value="Metal_Hydrolase"/>
</dbReference>
<evidence type="ECO:0000313" key="2">
    <source>
        <dbReference type="EMBL" id="GAA1532802.1"/>
    </source>
</evidence>